<sequence>MTQKLLLAEGLDLLRRTEAREYEVDRSQARICSSNKYRHELSRLVQAYGTVYQDYLRGVEIINYVRRTALSKNDSKEEKLIEMCEGRMKAYMDRCELVRRKEDNILLPLDQMNENLTSKEFVLGSPLFVLSGAQYSIKHSAPFLREEKLSDGSYLFVVKNLDAYSVAAPVLGVTIDIVPQRGQQQRLEKVIPCQCGWRRVIGVVASATVNVMVRSKGLLRDSHVDVALYRLEPKSATPAEMQPPGVISDQLIAQLPKLTDEELTALVIPSVPTDTLAPRAHQGANSSNAGNIMEQLQSLSVPYSQPSMPFSTTVPEPIEVNPANMTCAARMQRLRNTLNAWPNSNVMATSLGKESQFVVQAISGLPFPTELADH</sequence>
<dbReference type="OrthoDB" id="277391at2759"/>
<proteinExistence type="predicted"/>
<evidence type="ECO:0000313" key="2">
    <source>
        <dbReference type="Proteomes" id="UP000031737"/>
    </source>
</evidence>
<gene>
    <name evidence="1" type="ORF">TRSC58_04430</name>
</gene>
<dbReference type="AlphaFoldDB" id="A0A061J3J1"/>
<comment type="caution">
    <text evidence="1">The sequence shown here is derived from an EMBL/GenBank/DDBJ whole genome shotgun (WGS) entry which is preliminary data.</text>
</comment>
<reference evidence="1 2" key="1">
    <citation type="submission" date="2013-07" db="EMBL/GenBank/DDBJ databases">
        <authorList>
            <person name="Stoco P.H."/>
            <person name="Wagner G."/>
            <person name="Gerber A."/>
            <person name="Zaha A."/>
            <person name="Thompson C."/>
            <person name="Bartholomeu D.C."/>
            <person name="Luckemeyer D.D."/>
            <person name="Bahia D."/>
            <person name="Loreto E."/>
            <person name="Prestes E.B."/>
            <person name="Lima F.M."/>
            <person name="Rodrigues-Luiz G."/>
            <person name="Vallejo G.A."/>
            <person name="Filho J.F."/>
            <person name="Monteiro K.M."/>
            <person name="Tyler K.M."/>
            <person name="de Almeida L.G."/>
            <person name="Ortiz M.F."/>
            <person name="Siervo M.A."/>
            <person name="de Moraes M.H."/>
            <person name="Cunha O.L."/>
            <person name="Mendonca-Neto R."/>
            <person name="Silva R."/>
            <person name="Teixeira S.M."/>
            <person name="Murta S.M."/>
            <person name="Sincero T.C."/>
            <person name="Mendes T.A."/>
            <person name="Urmenyi T.P."/>
            <person name="Silva V.G."/>
            <person name="da Rocha W.D."/>
            <person name="Andersson B."/>
            <person name="Romanha A.J."/>
            <person name="Steindel M."/>
            <person name="de Vasconcelos A.T."/>
            <person name="Grisard E.C."/>
        </authorList>
    </citation>
    <scope>NUCLEOTIDE SEQUENCE [LARGE SCALE GENOMIC DNA]</scope>
    <source>
        <strain evidence="1 2">SC58</strain>
    </source>
</reference>
<keyword evidence="2" id="KW-1185">Reference proteome</keyword>
<accession>A0A061J3J1</accession>
<protein>
    <submittedName>
        <fullName evidence="1">Uncharacterized protein</fullName>
    </submittedName>
</protein>
<dbReference type="Proteomes" id="UP000031737">
    <property type="component" value="Unassembled WGS sequence"/>
</dbReference>
<dbReference type="EMBL" id="AUPL01004430">
    <property type="protein sequence ID" value="ESL07877.1"/>
    <property type="molecule type" value="Genomic_DNA"/>
</dbReference>
<organism evidence="1 2">
    <name type="scientific">Trypanosoma rangeli SC58</name>
    <dbReference type="NCBI Taxonomy" id="429131"/>
    <lineage>
        <taxon>Eukaryota</taxon>
        <taxon>Discoba</taxon>
        <taxon>Euglenozoa</taxon>
        <taxon>Kinetoplastea</taxon>
        <taxon>Metakinetoplastina</taxon>
        <taxon>Trypanosomatida</taxon>
        <taxon>Trypanosomatidae</taxon>
        <taxon>Trypanosoma</taxon>
        <taxon>Herpetosoma</taxon>
    </lineage>
</organism>
<name>A0A061J3J1_TRYRA</name>
<dbReference type="VEuPathDB" id="TriTrypDB:TRSC58_04430"/>
<evidence type="ECO:0000313" key="1">
    <source>
        <dbReference type="EMBL" id="ESL07877.1"/>
    </source>
</evidence>